<feature type="transmembrane region" description="Helical" evidence="7">
    <location>
        <begin position="323"/>
        <end position="348"/>
    </location>
</feature>
<evidence type="ECO:0000256" key="2">
    <source>
        <dbReference type="ARBA" id="ARBA00022448"/>
    </source>
</evidence>
<feature type="transmembrane region" description="Helical" evidence="7">
    <location>
        <begin position="360"/>
        <end position="380"/>
    </location>
</feature>
<evidence type="ECO:0000256" key="6">
    <source>
        <dbReference type="RuleBase" id="RU003732"/>
    </source>
</evidence>
<feature type="transmembrane region" description="Helical" evidence="7">
    <location>
        <begin position="266"/>
        <end position="289"/>
    </location>
</feature>
<dbReference type="EMBL" id="JAUUUU010000002">
    <property type="protein sequence ID" value="MDP1520575.1"/>
    <property type="molecule type" value="Genomic_DNA"/>
</dbReference>
<evidence type="ECO:0000256" key="3">
    <source>
        <dbReference type="ARBA" id="ARBA00022692"/>
    </source>
</evidence>
<sequence length="463" mass="50040">MAEQQLSAATRGRGLHGSWASRWTFIMAATGSAVGLGNIWKFPYIAGENGGGAFVLVYLLCILLVGMPIMVAEVMLGRRGRQSPINAMRFLTEEAGLHGAWHAIGWLGVTAGLMILSYYAVIAGWALYYIGEMASGTFLGASAEQAGEIFGELLADPQELIFWQSIFMVLTIAVVIGGVTRGLGVAVRILMPMLFVLLLVLLGFSIQRGDFAQGFSFLFSFNAEALTWAGVLEALGHAFFTLSLGMGAIMAYGAYMPEHARIGRTVLAVGVLDTLVALMAGLAIFPIVFANPAIEPGAGPGLMFVSLPVAFGNMTGGLLFGSLFFVLVTVAAWSSAISLIEPAVAYLIETKRFNRLTANLLLGGIAWVVGLGSVLSFNVWEEKRLAGFNFFEFMDFLTSSVMLPLTGLFIALFVGWLMRPDTVRRELEDETHAVFSAWRWVVRYLSPFAVLVVFVLGVYKTFA</sequence>
<evidence type="ECO:0000256" key="1">
    <source>
        <dbReference type="ARBA" id="ARBA00004141"/>
    </source>
</evidence>
<dbReference type="PRINTS" id="PR00176">
    <property type="entry name" value="NANEUSMPORT"/>
</dbReference>
<dbReference type="InterPro" id="IPR047218">
    <property type="entry name" value="YocR/YhdH-like"/>
</dbReference>
<dbReference type="PANTHER" id="PTHR42948">
    <property type="entry name" value="TRANSPORTER"/>
    <property type="match status" value="1"/>
</dbReference>
<evidence type="ECO:0000313" key="9">
    <source>
        <dbReference type="Proteomes" id="UP001178354"/>
    </source>
</evidence>
<comment type="similarity">
    <text evidence="6">Belongs to the sodium:neurotransmitter symporter (SNF) (TC 2.A.22) family.</text>
</comment>
<accession>A0AAW8B240</accession>
<feature type="transmembrane region" description="Helical" evidence="7">
    <location>
        <begin position="52"/>
        <end position="76"/>
    </location>
</feature>
<feature type="transmembrane region" description="Helical" evidence="7">
    <location>
        <begin position="186"/>
        <end position="206"/>
    </location>
</feature>
<dbReference type="SUPFAM" id="SSF161070">
    <property type="entry name" value="SNF-like"/>
    <property type="match status" value="1"/>
</dbReference>
<reference evidence="8" key="1">
    <citation type="journal article" date="2010" name="Int. J. Syst. Evol. Microbiol.">
        <title>Porticoccus litoralis gen. nov., sp. nov., a gammaproteobacterium isolated from the Yellow Sea.</title>
        <authorList>
            <person name="Oh H.M."/>
            <person name="Kim H."/>
            <person name="Kim K.M."/>
            <person name="Min G.S."/>
            <person name="Cho J.C."/>
        </authorList>
    </citation>
    <scope>NUCLEOTIDE SEQUENCE</scope>
    <source>
        <strain evidence="8">DSM 25064</strain>
    </source>
</reference>
<feature type="transmembrane region" description="Helical" evidence="7">
    <location>
        <begin position="20"/>
        <end position="40"/>
    </location>
</feature>
<evidence type="ECO:0000256" key="7">
    <source>
        <dbReference type="SAM" id="Phobius"/>
    </source>
</evidence>
<dbReference type="NCBIfam" id="NF037979">
    <property type="entry name" value="Na_transp"/>
    <property type="match status" value="1"/>
</dbReference>
<dbReference type="InterPro" id="IPR037272">
    <property type="entry name" value="SNS_sf"/>
</dbReference>
<dbReference type="RefSeq" id="WP_305170121.1">
    <property type="nucleotide sequence ID" value="NZ_JAUUUU010000002.1"/>
</dbReference>
<dbReference type="Pfam" id="PF00209">
    <property type="entry name" value="SNF"/>
    <property type="match status" value="2"/>
</dbReference>
<keyword evidence="9" id="KW-1185">Reference proteome</keyword>
<gene>
    <name evidence="8" type="ORF">Q8A57_06285</name>
</gene>
<proteinExistence type="inferred from homology"/>
<keyword evidence="5 7" id="KW-0472">Membrane</keyword>
<evidence type="ECO:0000313" key="8">
    <source>
        <dbReference type="EMBL" id="MDP1520575.1"/>
    </source>
</evidence>
<organism evidence="8 9">
    <name type="scientific">Porticoccus litoralis</name>
    <dbReference type="NCBI Taxonomy" id="434086"/>
    <lineage>
        <taxon>Bacteria</taxon>
        <taxon>Pseudomonadati</taxon>
        <taxon>Pseudomonadota</taxon>
        <taxon>Gammaproteobacteria</taxon>
        <taxon>Cellvibrionales</taxon>
        <taxon>Porticoccaceae</taxon>
        <taxon>Porticoccus</taxon>
    </lineage>
</organism>
<dbReference type="GO" id="GO:0015293">
    <property type="term" value="F:symporter activity"/>
    <property type="evidence" value="ECO:0007669"/>
    <property type="project" value="UniProtKB-KW"/>
</dbReference>
<dbReference type="InterPro" id="IPR000175">
    <property type="entry name" value="Na/ntran_symport"/>
</dbReference>
<name>A0AAW8B240_9GAMM</name>
<dbReference type="PANTHER" id="PTHR42948:SF1">
    <property type="entry name" value="TRANSPORTER"/>
    <property type="match status" value="1"/>
</dbReference>
<dbReference type="PROSITE" id="PS50267">
    <property type="entry name" value="NA_NEUROTRAN_SYMP_3"/>
    <property type="match status" value="1"/>
</dbReference>
<keyword evidence="6" id="KW-0769">Symport</keyword>
<keyword evidence="2 6" id="KW-0813">Transport</keyword>
<comment type="subcellular location">
    <subcellularLocation>
        <location evidence="1">Membrane</location>
        <topology evidence="1">Multi-pass membrane protein</topology>
    </subcellularLocation>
</comment>
<reference evidence="8" key="2">
    <citation type="submission" date="2023-08" db="EMBL/GenBank/DDBJ databases">
        <authorList>
            <person name="Luo J."/>
        </authorList>
    </citation>
    <scope>NUCLEOTIDE SEQUENCE</scope>
    <source>
        <strain evidence="8">DSM 25064</strain>
    </source>
</reference>
<comment type="caution">
    <text evidence="8">The sequence shown here is derived from an EMBL/GenBank/DDBJ whole genome shotgun (WGS) entry which is preliminary data.</text>
</comment>
<evidence type="ECO:0000256" key="5">
    <source>
        <dbReference type="ARBA" id="ARBA00023136"/>
    </source>
</evidence>
<feature type="transmembrane region" description="Helical" evidence="7">
    <location>
        <begin position="160"/>
        <end position="179"/>
    </location>
</feature>
<protein>
    <recommendedName>
        <fullName evidence="6">Transporter</fullName>
    </recommendedName>
</protein>
<feature type="transmembrane region" description="Helical" evidence="7">
    <location>
        <begin position="226"/>
        <end position="254"/>
    </location>
</feature>
<feature type="transmembrane region" description="Helical" evidence="7">
    <location>
        <begin position="440"/>
        <end position="459"/>
    </location>
</feature>
<keyword evidence="3 6" id="KW-0812">Transmembrane</keyword>
<dbReference type="PROSITE" id="PS00610">
    <property type="entry name" value="NA_NEUROTRAN_SYMP_1"/>
    <property type="match status" value="1"/>
</dbReference>
<dbReference type="AlphaFoldDB" id="A0AAW8B240"/>
<feature type="transmembrane region" description="Helical" evidence="7">
    <location>
        <begin position="97"/>
        <end position="130"/>
    </location>
</feature>
<dbReference type="GO" id="GO:0016020">
    <property type="term" value="C:membrane"/>
    <property type="evidence" value="ECO:0007669"/>
    <property type="project" value="UniProtKB-SubCell"/>
</dbReference>
<keyword evidence="4 7" id="KW-1133">Transmembrane helix</keyword>
<dbReference type="CDD" id="cd10336">
    <property type="entry name" value="SLC6sbd_Tyt1-Like"/>
    <property type="match status" value="1"/>
</dbReference>
<feature type="transmembrane region" description="Helical" evidence="7">
    <location>
        <begin position="400"/>
        <end position="419"/>
    </location>
</feature>
<dbReference type="Proteomes" id="UP001178354">
    <property type="component" value="Unassembled WGS sequence"/>
</dbReference>
<evidence type="ECO:0000256" key="4">
    <source>
        <dbReference type="ARBA" id="ARBA00022989"/>
    </source>
</evidence>